<dbReference type="InterPro" id="IPR010982">
    <property type="entry name" value="Lambda_DNA-bd_dom_sf"/>
</dbReference>
<dbReference type="RefSeq" id="WP_069186983.1">
    <property type="nucleotide sequence ID" value="NZ_FLYE01000012.1"/>
</dbReference>
<reference evidence="2 3" key="1">
    <citation type="submission" date="2016-07" db="EMBL/GenBank/DDBJ databases">
        <authorList>
            <person name="Lefevre C.T."/>
        </authorList>
    </citation>
    <scope>NUCLEOTIDE SEQUENCE [LARGE SCALE GENOMIC DNA]</scope>
    <source>
        <strain evidence="2">PR1</strain>
    </source>
</reference>
<dbReference type="PROSITE" id="PS50943">
    <property type="entry name" value="HTH_CROC1"/>
    <property type="match status" value="1"/>
</dbReference>
<dbReference type="SUPFAM" id="SSF47413">
    <property type="entry name" value="lambda repressor-like DNA-binding domains"/>
    <property type="match status" value="1"/>
</dbReference>
<dbReference type="Gene3D" id="1.10.260.40">
    <property type="entry name" value="lambda repressor-like DNA-binding domains"/>
    <property type="match status" value="1"/>
</dbReference>
<evidence type="ECO:0000259" key="1">
    <source>
        <dbReference type="PROSITE" id="PS50943"/>
    </source>
</evidence>
<feature type="domain" description="HTH cro/C1-type" evidence="1">
    <location>
        <begin position="8"/>
        <end position="66"/>
    </location>
</feature>
<dbReference type="AlphaFoldDB" id="A0A1C3RGD1"/>
<keyword evidence="3" id="KW-1185">Reference proteome</keyword>
<proteinExistence type="predicted"/>
<gene>
    <name evidence="2" type="ORF">MTBPR1_20159</name>
</gene>
<organism evidence="2 3">
    <name type="scientific">Candidatus Terasakiella magnetica</name>
    <dbReference type="NCBI Taxonomy" id="1867952"/>
    <lineage>
        <taxon>Bacteria</taxon>
        <taxon>Pseudomonadati</taxon>
        <taxon>Pseudomonadota</taxon>
        <taxon>Alphaproteobacteria</taxon>
        <taxon>Rhodospirillales</taxon>
        <taxon>Terasakiellaceae</taxon>
        <taxon>Terasakiella</taxon>
    </lineage>
</organism>
<dbReference type="Pfam" id="PF12844">
    <property type="entry name" value="HTH_19"/>
    <property type="match status" value="1"/>
</dbReference>
<dbReference type="OrthoDB" id="9809730at2"/>
<dbReference type="GO" id="GO:0003677">
    <property type="term" value="F:DNA binding"/>
    <property type="evidence" value="ECO:0007669"/>
    <property type="project" value="InterPro"/>
</dbReference>
<evidence type="ECO:0000313" key="2">
    <source>
        <dbReference type="EMBL" id="SCA56311.1"/>
    </source>
</evidence>
<dbReference type="Proteomes" id="UP000231658">
    <property type="component" value="Unassembled WGS sequence"/>
</dbReference>
<sequence>MTPFGEKVRELRKKRGITMKEMAKDLEVSSAYLSALEHGKRGKPGPGFVMQVAGYFNLIWDDAEELKELAGLSHPRIVVDTVDRSAKATLLANLLSRRINRLDEETIQDLITRIEETIPG</sequence>
<evidence type="ECO:0000313" key="3">
    <source>
        <dbReference type="Proteomes" id="UP000231658"/>
    </source>
</evidence>
<accession>A0A1C3RGD1</accession>
<name>A0A1C3RGD1_9PROT</name>
<dbReference type="EMBL" id="FLYE01000012">
    <property type="protein sequence ID" value="SCA56311.1"/>
    <property type="molecule type" value="Genomic_DNA"/>
</dbReference>
<dbReference type="STRING" id="1867952.MTBPR1_20159"/>
<dbReference type="SMART" id="SM00530">
    <property type="entry name" value="HTH_XRE"/>
    <property type="match status" value="1"/>
</dbReference>
<dbReference type="InterPro" id="IPR001387">
    <property type="entry name" value="Cro/C1-type_HTH"/>
</dbReference>
<dbReference type="CDD" id="cd00093">
    <property type="entry name" value="HTH_XRE"/>
    <property type="match status" value="1"/>
</dbReference>
<protein>
    <submittedName>
        <fullName evidence="2">Putative transcriptional regulator, XRE family</fullName>
    </submittedName>
</protein>